<feature type="domain" description="Plastid lipid-associated protein/fibrillin conserved" evidence="5">
    <location>
        <begin position="95"/>
        <end position="311"/>
    </location>
</feature>
<name>A0AAP0M0T8_9ROSI</name>
<evidence type="ECO:0000313" key="6">
    <source>
        <dbReference type="EMBL" id="KAK9193908.1"/>
    </source>
</evidence>
<gene>
    <name evidence="6" type="ORF">WN944_004609</name>
</gene>
<dbReference type="PANTHER" id="PTHR31906">
    <property type="entry name" value="PLASTID-LIPID-ASSOCIATED PROTEIN 4, CHLOROPLASTIC-RELATED"/>
    <property type="match status" value="1"/>
</dbReference>
<protein>
    <recommendedName>
        <fullName evidence="5">Plastid lipid-associated protein/fibrillin conserved domain-containing protein</fullName>
    </recommendedName>
</protein>
<keyword evidence="7" id="KW-1185">Reference proteome</keyword>
<evidence type="ECO:0000259" key="5">
    <source>
        <dbReference type="Pfam" id="PF04755"/>
    </source>
</evidence>
<evidence type="ECO:0000256" key="1">
    <source>
        <dbReference type="ARBA" id="ARBA00004474"/>
    </source>
</evidence>
<evidence type="ECO:0000256" key="2">
    <source>
        <dbReference type="ARBA" id="ARBA00005845"/>
    </source>
</evidence>
<dbReference type="Proteomes" id="UP001428341">
    <property type="component" value="Unassembled WGS sequence"/>
</dbReference>
<comment type="similarity">
    <text evidence="2">Belongs to the PAP/fibrillin family.</text>
</comment>
<dbReference type="EMBL" id="JBCGBO010000006">
    <property type="protein sequence ID" value="KAK9193908.1"/>
    <property type="molecule type" value="Genomic_DNA"/>
</dbReference>
<dbReference type="AlphaFoldDB" id="A0AAP0M0T8"/>
<reference evidence="6 7" key="1">
    <citation type="submission" date="2024-05" db="EMBL/GenBank/DDBJ databases">
        <title>Haplotype-resolved chromosome-level genome assembly of Huyou (Citrus changshanensis).</title>
        <authorList>
            <person name="Miao C."/>
            <person name="Chen W."/>
            <person name="Wu Y."/>
            <person name="Wang L."/>
            <person name="Zhao S."/>
            <person name="Grierson D."/>
            <person name="Xu C."/>
            <person name="Chen K."/>
        </authorList>
    </citation>
    <scope>NUCLEOTIDE SEQUENCE [LARGE SCALE GENOMIC DNA]</scope>
    <source>
        <strain evidence="6">01-14</strain>
        <tissue evidence="6">Leaf</tissue>
    </source>
</reference>
<organism evidence="6 7">
    <name type="scientific">Citrus x changshan-huyou</name>
    <dbReference type="NCBI Taxonomy" id="2935761"/>
    <lineage>
        <taxon>Eukaryota</taxon>
        <taxon>Viridiplantae</taxon>
        <taxon>Streptophyta</taxon>
        <taxon>Embryophyta</taxon>
        <taxon>Tracheophyta</taxon>
        <taxon>Spermatophyta</taxon>
        <taxon>Magnoliopsida</taxon>
        <taxon>eudicotyledons</taxon>
        <taxon>Gunneridae</taxon>
        <taxon>Pentapetalae</taxon>
        <taxon>rosids</taxon>
        <taxon>malvids</taxon>
        <taxon>Sapindales</taxon>
        <taxon>Rutaceae</taxon>
        <taxon>Aurantioideae</taxon>
        <taxon>Citrus</taxon>
    </lineage>
</organism>
<comment type="subcellular location">
    <subcellularLocation>
        <location evidence="1">Plastid</location>
    </subcellularLocation>
</comment>
<comment type="caution">
    <text evidence="6">The sequence shown here is derived from an EMBL/GenBank/DDBJ whole genome shotgun (WGS) entry which is preliminary data.</text>
</comment>
<keyword evidence="3" id="KW-0934">Plastid</keyword>
<sequence length="334" mass="36997">MASLQASLPSISAIWSSFPDSSSINSASIVTLTSSPANDRRIRRRLRCKAMVQQAVQGAPAAYAKEMERLSAKESLLLAFKDAGGFEALVAGKTTNMQQIDVNERITGLERLNPTPRPTTSPFLEGRWNFEWFGSGSPGFFVARFIFERFPPTLANLSNMDVVIKDGKANITANFKLLNSFHIYISISAPNLLSEDEIFTDSLFICNDERSMQIESKFSLSTKLLVEGPLRLKEEYIEGILESPTVIEETIPEQLKGAFNQAVTTVQQLPAPIRDAISGGLRIPLSGTFQRLFMISYLDEEILIIRDASGIPEVLTRLDPPSSPIEEPITEYES</sequence>
<accession>A0AAP0M0T8</accession>
<dbReference type="InterPro" id="IPR039633">
    <property type="entry name" value="PAP"/>
</dbReference>
<dbReference type="InterPro" id="IPR006843">
    <property type="entry name" value="PAP/fibrillin_dom"/>
</dbReference>
<dbReference type="GO" id="GO:0009536">
    <property type="term" value="C:plastid"/>
    <property type="evidence" value="ECO:0007669"/>
    <property type="project" value="UniProtKB-SubCell"/>
</dbReference>
<keyword evidence="4" id="KW-0809">Transit peptide</keyword>
<dbReference type="Pfam" id="PF04755">
    <property type="entry name" value="PAP_fibrillin"/>
    <property type="match status" value="1"/>
</dbReference>
<evidence type="ECO:0000256" key="4">
    <source>
        <dbReference type="ARBA" id="ARBA00022946"/>
    </source>
</evidence>
<evidence type="ECO:0000256" key="3">
    <source>
        <dbReference type="ARBA" id="ARBA00022640"/>
    </source>
</evidence>
<evidence type="ECO:0000313" key="7">
    <source>
        <dbReference type="Proteomes" id="UP001428341"/>
    </source>
</evidence>
<proteinExistence type="inferred from homology"/>